<dbReference type="PROSITE" id="PS50088">
    <property type="entry name" value="ANK_REPEAT"/>
    <property type="match status" value="5"/>
</dbReference>
<protein>
    <submittedName>
        <fullName evidence="4">Ankyrin repeat domain-containing protein 27</fullName>
    </submittedName>
</protein>
<dbReference type="PANTHER" id="PTHR24170:SF2">
    <property type="entry name" value="ANKYRIN REPEAT DOMAIN-CONTAINING PROTEIN 27"/>
    <property type="match status" value="1"/>
</dbReference>
<organism evidence="4 5">
    <name type="scientific">Folsomia candida</name>
    <name type="common">Springtail</name>
    <dbReference type="NCBI Taxonomy" id="158441"/>
    <lineage>
        <taxon>Eukaryota</taxon>
        <taxon>Metazoa</taxon>
        <taxon>Ecdysozoa</taxon>
        <taxon>Arthropoda</taxon>
        <taxon>Hexapoda</taxon>
        <taxon>Collembola</taxon>
        <taxon>Entomobryomorpha</taxon>
        <taxon>Isotomoidea</taxon>
        <taxon>Isotomidae</taxon>
        <taxon>Proisotominae</taxon>
        <taxon>Folsomia</taxon>
    </lineage>
</organism>
<dbReference type="Pfam" id="PF12796">
    <property type="entry name" value="Ank_2"/>
    <property type="match status" value="1"/>
</dbReference>
<dbReference type="InterPro" id="IPR037191">
    <property type="entry name" value="VPS9_dom_sf"/>
</dbReference>
<dbReference type="InterPro" id="IPR036770">
    <property type="entry name" value="Ankyrin_rpt-contain_sf"/>
</dbReference>
<feature type="repeat" description="ANK" evidence="1">
    <location>
        <begin position="551"/>
        <end position="583"/>
    </location>
</feature>
<dbReference type="GO" id="GO:0005886">
    <property type="term" value="C:plasma membrane"/>
    <property type="evidence" value="ECO:0007669"/>
    <property type="project" value="TreeGrafter"/>
</dbReference>
<feature type="repeat" description="ANK" evidence="1">
    <location>
        <begin position="915"/>
        <end position="947"/>
    </location>
</feature>
<dbReference type="PRINTS" id="PR01415">
    <property type="entry name" value="ANKYRIN"/>
</dbReference>
<evidence type="ECO:0000313" key="5">
    <source>
        <dbReference type="Proteomes" id="UP000198287"/>
    </source>
</evidence>
<comment type="caution">
    <text evidence="4">The sequence shown here is derived from an EMBL/GenBank/DDBJ whole genome shotgun (WGS) entry which is preliminary data.</text>
</comment>
<dbReference type="PROSITE" id="PS50297">
    <property type="entry name" value="ANK_REP_REGION"/>
    <property type="match status" value="5"/>
</dbReference>
<dbReference type="AlphaFoldDB" id="A0A226DJ40"/>
<evidence type="ECO:0000256" key="2">
    <source>
        <dbReference type="SAM" id="MobiDB-lite"/>
    </source>
</evidence>
<dbReference type="InterPro" id="IPR003123">
    <property type="entry name" value="VPS9"/>
</dbReference>
<feature type="region of interest" description="Disordered" evidence="2">
    <location>
        <begin position="707"/>
        <end position="754"/>
    </location>
</feature>
<keyword evidence="1" id="KW-0040">ANK repeat</keyword>
<dbReference type="SUPFAM" id="SSF48403">
    <property type="entry name" value="Ankyrin repeat"/>
    <property type="match status" value="2"/>
</dbReference>
<reference evidence="4 5" key="1">
    <citation type="submission" date="2015-12" db="EMBL/GenBank/DDBJ databases">
        <title>The genome of Folsomia candida.</title>
        <authorList>
            <person name="Faddeeva A."/>
            <person name="Derks M.F."/>
            <person name="Anvar Y."/>
            <person name="Smit S."/>
            <person name="Van Straalen N."/>
            <person name="Roelofs D."/>
        </authorList>
    </citation>
    <scope>NUCLEOTIDE SEQUENCE [LARGE SCALE GENOMIC DNA]</scope>
    <source>
        <strain evidence="4 5">VU population</strain>
        <tissue evidence="4">Whole body</tissue>
    </source>
</reference>
<evidence type="ECO:0000259" key="3">
    <source>
        <dbReference type="PROSITE" id="PS51205"/>
    </source>
</evidence>
<sequence>MVRSTILEDDVKPKTEAHSLQGNWNYQTLTHIRVELTGQTLILDVEIPISNDANDDVLNGNSRAFVQLRKEILFDETFYTNDQRKYKVLCVASPLNSKVDIEDAGFGNAGLGLWNLTSLRDCIDFMWVKGSFKILESYDTYIKLFLDNHPALENLPLPIQSNLVNMLFLQCVEFAEGTGMTTPVPENHGLSDFLRQKLRIATETYINHGVYRSIISAITSVTAAEDAFINKITRNLGEIHPQDLDIDPAFWNILGRARYELSRISSYSTPLGKLVCMKRTVRHIRANSGAESGDSSKILTTDELIPIWVYLVLKNPLGNWVAQLETTFSVALAQMQQVLGAAGSPQCADSVEKNRAFSRTCGAQNLLNFSHLQFLRNFRFSSTEEPTNEDTFYITTLEASLEYLKSGKVLRTSEENDPGSPCESWLYNLHHDAYESDNPQISEMFEAIRFGKCGRLEELIEEYEVQRFEFNKNRKDFPEIEADSLCHPLCQCVTCDAVFQSAVKWEPMIPAVQLISPNGLTLLHIACIYGRPKVVDILIGAGSKLEAEDSQGNRAIHYAASRGHQNAVLLLLHAGCDLNPTNKDLDTPLHLAAQNGHEGCVKALIYYAEHAGKNLNLSSGNKNLDSPLHFASRYGFLSIVNILTEHSASITCTNIVHATPIDCAHDIHILRILQRSLRRRSLVQTDHGDYVNIEMMQKEDSGGIVMLISEPADDPPTDPAPPPTESDGNRLKSYNNSRSVRRISNRRASAATAPPTLFMQNSQRSRRVSAMELQPEFNDARISTEKCLQTVVQHLENDPSNADFVVDYGNNNYDATTEQEHLRLVPAEDLGIHELAEEIEDKRERNIAKLFATIAAGDVPLALFYLGIPAEESDILQENDHCIDVIPPCHPLCPCPRCLAKQAGLRLSLDIQNAAGLSPLHLAVTCHLIVLVKALIKYGANVNLQSTVEKKTALDFAIARGYHQIEDVLLTAGGSSSLHFHSV</sequence>
<evidence type="ECO:0000256" key="1">
    <source>
        <dbReference type="PROSITE-ProRule" id="PRU00023"/>
    </source>
</evidence>
<dbReference type="GO" id="GO:0000149">
    <property type="term" value="F:SNARE binding"/>
    <property type="evidence" value="ECO:0007669"/>
    <property type="project" value="TreeGrafter"/>
</dbReference>
<accession>A0A226DJ40</accession>
<dbReference type="InterPro" id="IPR002110">
    <property type="entry name" value="Ankyrin_rpt"/>
</dbReference>
<dbReference type="Pfam" id="PF00023">
    <property type="entry name" value="Ank"/>
    <property type="match status" value="3"/>
</dbReference>
<feature type="domain" description="VPS9" evidence="3">
    <location>
        <begin position="223"/>
        <end position="413"/>
    </location>
</feature>
<dbReference type="Proteomes" id="UP000198287">
    <property type="component" value="Unassembled WGS sequence"/>
</dbReference>
<keyword evidence="5" id="KW-1185">Reference proteome</keyword>
<dbReference type="SUPFAM" id="SSF109993">
    <property type="entry name" value="VPS9 domain"/>
    <property type="match status" value="1"/>
</dbReference>
<proteinExistence type="predicted"/>
<gene>
    <name evidence="4" type="ORF">Fcan01_19420</name>
</gene>
<feature type="repeat" description="ANK" evidence="1">
    <location>
        <begin position="623"/>
        <end position="655"/>
    </location>
</feature>
<dbReference type="GO" id="GO:0005769">
    <property type="term" value="C:early endosome"/>
    <property type="evidence" value="ECO:0007669"/>
    <property type="project" value="TreeGrafter"/>
</dbReference>
<dbReference type="Pfam" id="PF02204">
    <property type="entry name" value="VPS9"/>
    <property type="match status" value="1"/>
</dbReference>
<feature type="repeat" description="ANK" evidence="1">
    <location>
        <begin position="518"/>
        <end position="550"/>
    </location>
</feature>
<dbReference type="GO" id="GO:0005770">
    <property type="term" value="C:late endosome"/>
    <property type="evidence" value="ECO:0007669"/>
    <property type="project" value="TreeGrafter"/>
</dbReference>
<name>A0A226DJ40_FOLCA</name>
<feature type="repeat" description="ANK" evidence="1">
    <location>
        <begin position="584"/>
        <end position="605"/>
    </location>
</feature>
<dbReference type="GO" id="GO:0005085">
    <property type="term" value="F:guanyl-nucleotide exchange factor activity"/>
    <property type="evidence" value="ECO:0007669"/>
    <property type="project" value="TreeGrafter"/>
</dbReference>
<dbReference type="GO" id="GO:0048812">
    <property type="term" value="P:neuron projection morphogenesis"/>
    <property type="evidence" value="ECO:0007669"/>
    <property type="project" value="TreeGrafter"/>
</dbReference>
<dbReference type="PROSITE" id="PS51205">
    <property type="entry name" value="VPS9"/>
    <property type="match status" value="1"/>
</dbReference>
<dbReference type="OrthoDB" id="411646at2759"/>
<dbReference type="GO" id="GO:0043005">
    <property type="term" value="C:neuron projection"/>
    <property type="evidence" value="ECO:0007669"/>
    <property type="project" value="TreeGrafter"/>
</dbReference>
<dbReference type="PANTHER" id="PTHR24170">
    <property type="entry name" value="ANKYRIN REPEAT DOMAIN-CONTAINING PROTEIN 27"/>
    <property type="match status" value="1"/>
</dbReference>
<dbReference type="SMART" id="SM00248">
    <property type="entry name" value="ANK"/>
    <property type="match status" value="6"/>
</dbReference>
<dbReference type="STRING" id="158441.A0A226DJ40"/>
<dbReference type="GO" id="GO:0045022">
    <property type="term" value="P:early endosome to late endosome transport"/>
    <property type="evidence" value="ECO:0007669"/>
    <property type="project" value="TreeGrafter"/>
</dbReference>
<dbReference type="GO" id="GO:0097422">
    <property type="term" value="C:tubular endosome"/>
    <property type="evidence" value="ECO:0007669"/>
    <property type="project" value="TreeGrafter"/>
</dbReference>
<dbReference type="Gene3D" id="1.20.1050.80">
    <property type="entry name" value="VPS9 domain"/>
    <property type="match status" value="1"/>
</dbReference>
<evidence type="ECO:0000313" key="4">
    <source>
        <dbReference type="EMBL" id="OXA45545.1"/>
    </source>
</evidence>
<dbReference type="InterPro" id="IPR051248">
    <property type="entry name" value="UPF0507/Ank_repeat_27"/>
</dbReference>
<dbReference type="GO" id="GO:0030133">
    <property type="term" value="C:transport vesicle"/>
    <property type="evidence" value="ECO:0007669"/>
    <property type="project" value="TreeGrafter"/>
</dbReference>
<dbReference type="Gene3D" id="1.25.40.20">
    <property type="entry name" value="Ankyrin repeat-containing domain"/>
    <property type="match status" value="3"/>
</dbReference>
<dbReference type="EMBL" id="LNIX01000017">
    <property type="protein sequence ID" value="OXA45545.1"/>
    <property type="molecule type" value="Genomic_DNA"/>
</dbReference>